<dbReference type="Pfam" id="PF03022">
    <property type="entry name" value="MRJP"/>
    <property type="match status" value="1"/>
</dbReference>
<reference evidence="6" key="2">
    <citation type="submission" date="2020-05" db="UniProtKB">
        <authorList>
            <consortium name="EnsemblMetazoa"/>
        </authorList>
    </citation>
    <scope>IDENTIFICATION</scope>
    <source>
        <strain evidence="6">IAEA</strain>
    </source>
</reference>
<dbReference type="VEuPathDB" id="VectorBase:GBRI039565"/>
<protein>
    <recommendedName>
        <fullName evidence="8">Bee-milk protein</fullName>
    </recommendedName>
</protein>
<dbReference type="SUPFAM" id="SSF63829">
    <property type="entry name" value="Calcium-dependent phosphotriesterase"/>
    <property type="match status" value="1"/>
</dbReference>
<dbReference type="PANTHER" id="PTHR10009:SF6">
    <property type="entry name" value="FI16876P1"/>
    <property type="match status" value="1"/>
</dbReference>
<dbReference type="Gene3D" id="2.120.10.30">
    <property type="entry name" value="TolB, C-terminal domain"/>
    <property type="match status" value="1"/>
</dbReference>
<dbReference type="AlphaFoldDB" id="A0A1A9X0D6"/>
<keyword evidence="7" id="KW-1185">Reference proteome</keyword>
<evidence type="ECO:0008006" key="8">
    <source>
        <dbReference type="Google" id="ProtNLM"/>
    </source>
</evidence>
<evidence type="ECO:0000313" key="7">
    <source>
        <dbReference type="Proteomes" id="UP000091820"/>
    </source>
</evidence>
<dbReference type="EnsemblMetazoa" id="GBRI039565-RA">
    <property type="protein sequence ID" value="GBRI039565-PA"/>
    <property type="gene ID" value="GBRI039565"/>
</dbReference>
<evidence type="ECO:0000256" key="2">
    <source>
        <dbReference type="ARBA" id="ARBA00009127"/>
    </source>
</evidence>
<evidence type="ECO:0000256" key="1">
    <source>
        <dbReference type="ARBA" id="ARBA00004613"/>
    </source>
</evidence>
<dbReference type="PANTHER" id="PTHR10009">
    <property type="entry name" value="PROTEIN YELLOW-RELATED"/>
    <property type="match status" value="1"/>
</dbReference>
<keyword evidence="4 5" id="KW-0732">Signal</keyword>
<evidence type="ECO:0000256" key="3">
    <source>
        <dbReference type="ARBA" id="ARBA00022525"/>
    </source>
</evidence>
<reference evidence="7" key="1">
    <citation type="submission" date="2014-03" db="EMBL/GenBank/DDBJ databases">
        <authorList>
            <person name="Aksoy S."/>
            <person name="Warren W."/>
            <person name="Wilson R.K."/>
        </authorList>
    </citation>
    <scope>NUCLEOTIDE SEQUENCE [LARGE SCALE GENOMIC DNA]</scope>
    <source>
        <strain evidence="7">IAEA</strain>
    </source>
</reference>
<sequence length="391" mass="43780">MLSNLRVVYALLLIAKINQSTVSASVTEESIVLERSNKSLLKELTFELSGSSLLWPCESTKNIYIQSGHYVPRNVIITRAQLQRDLVYVALPRYKHGVPFTLGKIHLTQGQCLTKISPYPCWSIQEEGNCQALQSVVDIMLDHHGFLWILDVGIVNTLEQPIRRCKPKIVAINTLNGKVVKNIDINNLLTPASRLQFLVVDYGLDNKPFIYIADAGARSILVYDIALSKSYGVVLPKATSPNADVFYMALTFHGNKNSTLYFTYLSSPHLYSIHTEHLRGGKGGDGAIVDVGAKPYGKHMVLLGADGGNSLFFRYKGENDIYMWNTETCFKISNLQEIQRNGDCRLTTQILPGHKHFMWALESNFHDFMSERTGCNGASIVLHPVLRECDD</sequence>
<dbReference type="InterPro" id="IPR011042">
    <property type="entry name" value="6-blade_b-propeller_TolB-like"/>
</dbReference>
<proteinExistence type="inferred from homology"/>
<keyword evidence="3" id="KW-0964">Secreted</keyword>
<evidence type="ECO:0000313" key="6">
    <source>
        <dbReference type="EnsemblMetazoa" id="GBRI039565-PA"/>
    </source>
</evidence>
<evidence type="ECO:0000256" key="5">
    <source>
        <dbReference type="SAM" id="SignalP"/>
    </source>
</evidence>
<dbReference type="STRING" id="37001.A0A1A9X0D6"/>
<name>A0A1A9X0D6_9MUSC</name>
<comment type="similarity">
    <text evidence="2">Belongs to the major royal jelly protein family.</text>
</comment>
<accession>A0A1A9X0D6</accession>
<feature type="chain" id="PRO_5008400879" description="Bee-milk protein" evidence="5">
    <location>
        <begin position="24"/>
        <end position="391"/>
    </location>
</feature>
<dbReference type="InterPro" id="IPR017996">
    <property type="entry name" value="MRJP/yellow-related"/>
</dbReference>
<dbReference type="Proteomes" id="UP000091820">
    <property type="component" value="Unassembled WGS sequence"/>
</dbReference>
<feature type="signal peptide" evidence="5">
    <location>
        <begin position="1"/>
        <end position="23"/>
    </location>
</feature>
<evidence type="ECO:0000256" key="4">
    <source>
        <dbReference type="ARBA" id="ARBA00022729"/>
    </source>
</evidence>
<organism evidence="6 7">
    <name type="scientific">Glossina brevipalpis</name>
    <dbReference type="NCBI Taxonomy" id="37001"/>
    <lineage>
        <taxon>Eukaryota</taxon>
        <taxon>Metazoa</taxon>
        <taxon>Ecdysozoa</taxon>
        <taxon>Arthropoda</taxon>
        <taxon>Hexapoda</taxon>
        <taxon>Insecta</taxon>
        <taxon>Pterygota</taxon>
        <taxon>Neoptera</taxon>
        <taxon>Endopterygota</taxon>
        <taxon>Diptera</taxon>
        <taxon>Brachycera</taxon>
        <taxon>Muscomorpha</taxon>
        <taxon>Hippoboscoidea</taxon>
        <taxon>Glossinidae</taxon>
        <taxon>Glossina</taxon>
    </lineage>
</organism>
<dbReference type="GO" id="GO:0005576">
    <property type="term" value="C:extracellular region"/>
    <property type="evidence" value="ECO:0007669"/>
    <property type="project" value="UniProtKB-SubCell"/>
</dbReference>
<comment type="subcellular location">
    <subcellularLocation>
        <location evidence="1">Secreted</location>
    </subcellularLocation>
</comment>